<evidence type="ECO:0000259" key="1">
    <source>
        <dbReference type="Pfam" id="PF13304"/>
    </source>
</evidence>
<dbReference type="PATRIC" id="fig|272560.6.peg.3802"/>
<accession>Q63PN1</accession>
<dbReference type="Pfam" id="PF13304">
    <property type="entry name" value="AAA_21"/>
    <property type="match status" value="1"/>
</dbReference>
<organism evidence="2 3">
    <name type="scientific">Burkholderia pseudomallei (strain K96243)</name>
    <dbReference type="NCBI Taxonomy" id="272560"/>
    <lineage>
        <taxon>Bacteria</taxon>
        <taxon>Pseudomonadati</taxon>
        <taxon>Pseudomonadota</taxon>
        <taxon>Betaproteobacteria</taxon>
        <taxon>Burkholderiales</taxon>
        <taxon>Burkholderiaceae</taxon>
        <taxon>Burkholderia</taxon>
        <taxon>pseudomallei group</taxon>
    </lineage>
</organism>
<proteinExistence type="predicted"/>
<dbReference type="InterPro" id="IPR027417">
    <property type="entry name" value="P-loop_NTPase"/>
</dbReference>
<dbReference type="eggNOG" id="COG1106">
    <property type="taxonomic scope" value="Bacteria"/>
</dbReference>
<dbReference type="PANTHER" id="PTHR43581">
    <property type="entry name" value="ATP/GTP PHOSPHATASE"/>
    <property type="match status" value="1"/>
</dbReference>
<dbReference type="InterPro" id="IPR051396">
    <property type="entry name" value="Bact_Antivir_Def_Nuclease"/>
</dbReference>
<name>Q63PN1_BURPS</name>
<gene>
    <name evidence="2" type="ordered locus">BPSL3342</name>
</gene>
<dbReference type="GO" id="GO:0005524">
    <property type="term" value="F:ATP binding"/>
    <property type="evidence" value="ECO:0007669"/>
    <property type="project" value="InterPro"/>
</dbReference>
<dbReference type="Gene3D" id="3.40.50.300">
    <property type="entry name" value="P-loop containing nucleotide triphosphate hydrolases"/>
    <property type="match status" value="1"/>
</dbReference>
<sequence length="520" mass="58320">MTMKYRESQVDKELRQWFAKDMSKALLRRIMLIRGSLRGINSLDISFTYPITAFAGINGAGKSTILALACCAYHANKNGFKLPRRKNPYYTFSDFFIRHKEEAEPDGIEISYAIAYNNWKKTDSFPNGEGVAYQRRKKNKGGKWNDYQARVRKTVVFLGIERIVPHSERSQSRSYSRAFADTVPKGWEDKVREAVGFILSKKYDDLRYLEYSRYRLPIVKIGDLVYSGFNMGAGENALFEIFSTIYSCGEQALLVLDEIELGLHVKAQKLFMKKLKEVCNETGTQVICTTHSREIFECLPDDARYFVETIGGKTRLIGGISPEFAFAKMGAPGGNELDIFVEDDVARSILQAILPASIRTRVTIKVIGSATAIARQLAAHYVRKDQKPTLAIFDGDQRAKDADNLGHAKKMAENAGAEFDAWYKEHVGYLPGETWPEAWLVQKAIEAKMSTAVALAVEPDAVTGVLEYALQAGKHNEFYEIAKNVGLDKQQCLERLSAAVCASFPGDFAALLKLVADQLR</sequence>
<evidence type="ECO:0000313" key="2">
    <source>
        <dbReference type="EMBL" id="CAH37355.1"/>
    </source>
</evidence>
<dbReference type="STRING" id="272560.BPSL3342"/>
<dbReference type="CDD" id="cd00267">
    <property type="entry name" value="ABC_ATPase"/>
    <property type="match status" value="1"/>
</dbReference>
<dbReference type="EMBL" id="BX571965">
    <property type="protein sequence ID" value="CAH37355.1"/>
    <property type="molecule type" value="Genomic_DNA"/>
</dbReference>
<dbReference type="KEGG" id="bps:BPSL3342"/>
<protein>
    <submittedName>
        <fullName evidence="2">Bacteriophage protein</fullName>
    </submittedName>
</protein>
<dbReference type="SUPFAM" id="SSF52540">
    <property type="entry name" value="P-loop containing nucleoside triphosphate hydrolases"/>
    <property type="match status" value="1"/>
</dbReference>
<dbReference type="GO" id="GO:0016887">
    <property type="term" value="F:ATP hydrolysis activity"/>
    <property type="evidence" value="ECO:0007669"/>
    <property type="project" value="InterPro"/>
</dbReference>
<dbReference type="PANTHER" id="PTHR43581:SF2">
    <property type="entry name" value="EXCINUCLEASE ATPASE SUBUNIT"/>
    <property type="match status" value="1"/>
</dbReference>
<dbReference type="Proteomes" id="UP000000605">
    <property type="component" value="Chromosome 1"/>
</dbReference>
<reference evidence="2 3" key="1">
    <citation type="journal article" date="2004" name="Proc. Natl. Acad. Sci. U.S.A.">
        <title>Genomic plasticity of the causative agent of melioidosis, Burkholderia pseudomallei.</title>
        <authorList>
            <person name="Holden M.T.G."/>
            <person name="Titball R.W."/>
            <person name="Peacock S.J."/>
            <person name="Cerdeno-Tarraga A.M."/>
            <person name="Atkins T."/>
            <person name="Crossman L.C."/>
            <person name="Pitt T."/>
            <person name="Churcher C."/>
            <person name="Mungall K."/>
            <person name="Bentley S.D."/>
            <person name="Sebaihia M."/>
            <person name="Thomson N.R."/>
            <person name="Bason N."/>
            <person name="Beacham I.R."/>
            <person name="Brooks K."/>
            <person name="Brown K.A."/>
            <person name="Brown N.F."/>
            <person name="Challis G.L."/>
            <person name="Cherevach I."/>
            <person name="Chillingworth T."/>
            <person name="Cronin A."/>
            <person name="Crosset B."/>
            <person name="Davis P."/>
            <person name="DeShazer D."/>
            <person name="Feltwell T."/>
            <person name="Fraser A."/>
            <person name="Hance Z."/>
            <person name="Hauser H."/>
            <person name="Holroyd S."/>
            <person name="Jagels K."/>
            <person name="Keith K.E."/>
            <person name="Maddison M."/>
            <person name="Moule S."/>
            <person name="Price C."/>
            <person name="Quail M.A."/>
            <person name="Rabbinowitsch E."/>
            <person name="Rutherford K."/>
            <person name="Sanders M."/>
            <person name="Simmonds M."/>
            <person name="Songsivilai S."/>
            <person name="Stevens K."/>
            <person name="Tumapa S."/>
            <person name="Vesaratchavest M."/>
            <person name="Whitehead S."/>
            <person name="Yeats C."/>
            <person name="Barrell B.G."/>
            <person name="Oyston P.C.F."/>
            <person name="Parkhill J."/>
        </authorList>
    </citation>
    <scope>NUCLEOTIDE SEQUENCE [LARGE SCALE GENOMIC DNA]</scope>
    <source>
        <strain evidence="2 3">K96243</strain>
    </source>
</reference>
<feature type="domain" description="ATPase AAA-type core" evidence="1">
    <location>
        <begin position="230"/>
        <end position="295"/>
    </location>
</feature>
<dbReference type="InterPro" id="IPR003959">
    <property type="entry name" value="ATPase_AAA_core"/>
</dbReference>
<keyword evidence="3" id="KW-1185">Reference proteome</keyword>
<evidence type="ECO:0000313" key="3">
    <source>
        <dbReference type="Proteomes" id="UP000000605"/>
    </source>
</evidence>
<dbReference type="AlphaFoldDB" id="Q63PN1"/>